<gene>
    <name evidence="1" type="ORF">RGCCGE502_22740</name>
</gene>
<evidence type="ECO:0000313" key="2">
    <source>
        <dbReference type="Proteomes" id="UP000014411"/>
    </source>
</evidence>
<dbReference type="HOGENOM" id="CLU_085951_0_1_5"/>
<proteinExistence type="predicted"/>
<keyword evidence="2" id="KW-1185">Reference proteome</keyword>
<comment type="caution">
    <text evidence="1">The sequence shown here is derived from an EMBL/GenBank/DDBJ whole genome shotgun (WGS) entry which is preliminary data.</text>
</comment>
<protein>
    <submittedName>
        <fullName evidence="1">Phage protein</fullName>
    </submittedName>
</protein>
<dbReference type="EMBL" id="AEYE02000029">
    <property type="protein sequence ID" value="EPE95716.1"/>
    <property type="molecule type" value="Genomic_DNA"/>
</dbReference>
<dbReference type="Gene3D" id="1.10.3230.30">
    <property type="entry name" value="Phage gp6-like head-tail connector protein"/>
    <property type="match status" value="1"/>
</dbReference>
<dbReference type="RefSeq" id="WP_016556498.1">
    <property type="nucleotide sequence ID" value="NZ_AEYE02000029.1"/>
</dbReference>
<dbReference type="Proteomes" id="UP000014411">
    <property type="component" value="Unassembled WGS sequence"/>
</dbReference>
<dbReference type="NCBIfam" id="TIGR01560">
    <property type="entry name" value="put_DNA_pack"/>
    <property type="match status" value="1"/>
</dbReference>
<dbReference type="AlphaFoldDB" id="S3HR42"/>
<accession>S3HR42</accession>
<name>S3HR42_9HYPH</name>
<reference evidence="1 2" key="1">
    <citation type="journal article" date="2012" name="J. Bacteriol.">
        <title>Genome sequence of Rhizobium grahamii CCGE502, a broad-host-range symbiont with low nodulation competitiveness in Phaseolus vulgaris.</title>
        <authorList>
            <person name="Althabegoiti M.J."/>
            <person name="Lozano L."/>
            <person name="Torres-Tejerizo G."/>
            <person name="Ormeno-Orrillo E."/>
            <person name="Rogel M.A."/>
            <person name="Gonzalez V."/>
            <person name="Martinez-Romero E."/>
        </authorList>
    </citation>
    <scope>NUCLEOTIDE SEQUENCE [LARGE SCALE GENOMIC DNA]</scope>
    <source>
        <strain evidence="1 2">CCGE 502</strain>
    </source>
</reference>
<dbReference type="eggNOG" id="ENOG5030HPS">
    <property type="taxonomic scope" value="Bacteria"/>
</dbReference>
<dbReference type="STRING" id="990285.RGCCGE502_22740"/>
<evidence type="ECO:0000313" key="1">
    <source>
        <dbReference type="EMBL" id="EPE95716.1"/>
    </source>
</evidence>
<dbReference type="CDD" id="cd08054">
    <property type="entry name" value="gp6"/>
    <property type="match status" value="1"/>
</dbReference>
<sequence>MDRQVKVIEAPKPFVSWEDMKTHGKIEEESEKSYVETLVNGATTWLDGPTGWLGRSLGVQILEFSSSNWPCHVDDLPYGPVIEVISAEYVDPNGDSHSIVTEDLTDFSDMPDVRGDEGDVKIRYRAGYGVQDSDDQTKWNNVVPSPIQVAVMMLATQWYQNREGVSVGSSVDELPFAVKALIQPFRIYR</sequence>
<organism evidence="1 2">
    <name type="scientific">Rhizobium grahamii CCGE 502</name>
    <dbReference type="NCBI Taxonomy" id="990285"/>
    <lineage>
        <taxon>Bacteria</taxon>
        <taxon>Pseudomonadati</taxon>
        <taxon>Pseudomonadota</taxon>
        <taxon>Alphaproteobacteria</taxon>
        <taxon>Hyphomicrobiales</taxon>
        <taxon>Rhizobiaceae</taxon>
        <taxon>Rhizobium/Agrobacterium group</taxon>
        <taxon>Rhizobium</taxon>
    </lineage>
</organism>
<dbReference type="InterPro" id="IPR006450">
    <property type="entry name" value="Phage_HK97_gp6-like"/>
</dbReference>